<keyword evidence="2" id="KW-1185">Reference proteome</keyword>
<reference evidence="1 2" key="1">
    <citation type="submission" date="2021-05" db="EMBL/GenBank/DDBJ databases">
        <title>Mycobacterium acidophilum sp. nov., an extremely acid-tolerant member of the genus Mycobacterium.</title>
        <authorList>
            <person name="Xia J."/>
        </authorList>
    </citation>
    <scope>NUCLEOTIDE SEQUENCE [LARGE SCALE GENOMIC DNA]</scope>
    <source>
        <strain evidence="1 2">M1</strain>
    </source>
</reference>
<comment type="caution">
    <text evidence="1">The sequence shown here is derived from an EMBL/GenBank/DDBJ whole genome shotgun (WGS) entry which is preliminary data.</text>
</comment>
<protein>
    <recommendedName>
        <fullName evidence="3">PE-PGRS family protein</fullName>
    </recommendedName>
</protein>
<dbReference type="EMBL" id="JAHCLR010000064">
    <property type="protein sequence ID" value="MBS9535884.1"/>
    <property type="molecule type" value="Genomic_DNA"/>
</dbReference>
<proteinExistence type="predicted"/>
<sequence>MQLAARPYITAGTAIVGAALVSVTPMALQLPDLQERAVHLTAAAAGDTINLGLAIINENPFSVGLFPLGPMADMLGLGHLTLAQIVGFLGMGDDQLSTLLPGLVDGLGLGKATLGTLVGDLGLTDTHLAPLLNGLVSGLGLDGVTIGHLADGLGLGGVQVGTLATDLVNGLGLGGVSVDNLVDGLGLGDEKLSALAPILTALGSAVPGLNDVTFGDVVSGLGLSGVQIGRVLGDLGASDAFLTKFLDFIGVTNLTTVGGLLKLAGLSDESVFHGLATLLSDPNAGIGNVDVSSALDALGFGHATLDQLLGTLPLTMSTDQLLSGLGLDNTTLGDLLGAGLIPSGATIGGLLGSLGLDDTSLDSLLGGLNSTGVLNDSLDGLLSGTGAGSATVDDLLNGLGLFDHALVTF</sequence>
<organism evidence="1 2">
    <name type="scientific">Mycolicibacter acidiphilus</name>
    <dbReference type="NCBI Taxonomy" id="2835306"/>
    <lineage>
        <taxon>Bacteria</taxon>
        <taxon>Bacillati</taxon>
        <taxon>Actinomycetota</taxon>
        <taxon>Actinomycetes</taxon>
        <taxon>Mycobacteriales</taxon>
        <taxon>Mycobacteriaceae</taxon>
        <taxon>Mycolicibacter</taxon>
    </lineage>
</organism>
<evidence type="ECO:0000313" key="1">
    <source>
        <dbReference type="EMBL" id="MBS9535884.1"/>
    </source>
</evidence>
<accession>A0ABS5RQM7</accession>
<gene>
    <name evidence="1" type="ORF">KIH27_20065</name>
</gene>
<name>A0ABS5RQM7_9MYCO</name>
<dbReference type="Proteomes" id="UP001519535">
    <property type="component" value="Unassembled WGS sequence"/>
</dbReference>
<evidence type="ECO:0008006" key="3">
    <source>
        <dbReference type="Google" id="ProtNLM"/>
    </source>
</evidence>
<dbReference type="RefSeq" id="WP_214094734.1">
    <property type="nucleotide sequence ID" value="NZ_JAHCLR010000064.1"/>
</dbReference>
<evidence type="ECO:0000313" key="2">
    <source>
        <dbReference type="Proteomes" id="UP001519535"/>
    </source>
</evidence>